<feature type="coiled-coil region" evidence="5">
    <location>
        <begin position="215"/>
        <end position="256"/>
    </location>
</feature>
<dbReference type="InterPro" id="IPR000884">
    <property type="entry name" value="TSP1_rpt"/>
</dbReference>
<dbReference type="PROSITE" id="PS50068">
    <property type="entry name" value="LDLRA_2"/>
    <property type="match status" value="1"/>
</dbReference>
<dbReference type="PROSITE" id="PS01009">
    <property type="entry name" value="CRISP_1"/>
    <property type="match status" value="1"/>
</dbReference>
<evidence type="ECO:0000256" key="3">
    <source>
        <dbReference type="PROSITE-ProRule" id="PRU00124"/>
    </source>
</evidence>
<accession>A0ABN7SDA5</accession>
<dbReference type="InterPro" id="IPR036055">
    <property type="entry name" value="LDL_receptor-like_sf"/>
</dbReference>
<evidence type="ECO:0000313" key="7">
    <source>
        <dbReference type="EMBL" id="CAG5094420.1"/>
    </source>
</evidence>
<dbReference type="Gene3D" id="3.40.33.10">
    <property type="entry name" value="CAP"/>
    <property type="match status" value="1"/>
</dbReference>
<dbReference type="CDD" id="cd00111">
    <property type="entry name" value="Trefoil"/>
    <property type="match status" value="1"/>
</dbReference>
<dbReference type="SMART" id="SM00209">
    <property type="entry name" value="TSP1"/>
    <property type="match status" value="2"/>
</dbReference>
<dbReference type="EMBL" id="OU015569">
    <property type="protein sequence ID" value="CAG5094420.1"/>
    <property type="molecule type" value="Genomic_DNA"/>
</dbReference>
<dbReference type="CDD" id="cd00112">
    <property type="entry name" value="LDLa"/>
    <property type="match status" value="1"/>
</dbReference>
<dbReference type="InterPro" id="IPR014044">
    <property type="entry name" value="CAP_dom"/>
</dbReference>
<organism evidence="7 8">
    <name type="scientific">Oikopleura dioica</name>
    <name type="common">Tunicate</name>
    <dbReference type="NCBI Taxonomy" id="34765"/>
    <lineage>
        <taxon>Eukaryota</taxon>
        <taxon>Metazoa</taxon>
        <taxon>Chordata</taxon>
        <taxon>Tunicata</taxon>
        <taxon>Appendicularia</taxon>
        <taxon>Copelata</taxon>
        <taxon>Oikopleuridae</taxon>
        <taxon>Oikopleura</taxon>
    </lineage>
</organism>
<dbReference type="Gene3D" id="2.20.100.10">
    <property type="entry name" value="Thrombospondin type-1 (TSP1) repeat"/>
    <property type="match status" value="1"/>
</dbReference>
<dbReference type="InterPro" id="IPR036383">
    <property type="entry name" value="TSP1_rpt_sf"/>
</dbReference>
<sequence length="1096" mass="126609">MRVSVLLTALCCSISTAQKRRSKKGLLSGKEYRRGKKYLPEKTISTSSMSIRRPQNPESNKIIAMDKEDSGECSIEASKRVECGWPGIEKWICEARGCCFDSSGAKGDIWCFAKETSDSSQCGRADFRCVKDGKCVKRDAVCDGYYDCLDGSDELQCGWAAWTGWTRCSRTCGNGLRLRERACRGHQKLCSGRNREQEECFAGACVDTVAGERDADVLNAQIKALQAEIGALESHVKETEMKNEELRIEMELFEEMNDSSVCDQLNNLRKQLDNILERRLKKYRGNSGIQIKLKSTSTAESQETDAESTFIEKTTSWKPHPTRAPKGSIEEVQWKDKAQNNTSFARVAVTRTQKRQRTQRKQAKGPILIESPNEVRTFLMDLDVTIKSNQISDPIRYLRDETYERLRLRLGENTRIMGPDVNRLRENLFELQFLVYTTEPKFDQLELRKVTREIFQQMEWVNWRENTIQILASIKEEDKNQTKIKLNKEETDDQTILLEAELLTPPDVILKQAVAEEFTEWEQWSKCSCSEKRPMKSRSRECLTDPCSEFLLSESSYDCVEECQELLNRISLDGHNERRRRHVDTPDLVYDPSLCADAQRHANLLASTETFEHDQTLGQKGLGENLYQVTPIRRSENGVWYTVPSKADEHYENAVKNWYNERTRYFYQMAMFTPMTGHFTQIVWKSTTAVCMAHAYSDEDNLYIVARYSEGGNTVGEFRENVLPLKSNEAYAQDECERIPASVLAPHLPAHWSCEEFIQCDEQRVPFIKTCAPGTAWRAYYENYDYNHVYYNHNYDFDNYFNYDYYDFNDYNGYNDYDNNVDYNNYNYDYNGYDHYDYDYYDNNYKTPWFWNMNPFKSTTQRPTITTASTEPPTTITTTQGSLGWLWNMNPFRPTTQRTTTTTRAYPTPCTCSSNGRNLRENESAIFEMSANCRQTRTCGSGCILRTSTPICNVQPSPSNSYINRVNSNCQCGWKGQQFSGLIPSDKVCYWLRCTSYLGYCQAQTVVSCVHPDTKKIGPYWPDKNRPAPTEHPSWSAWEVAFVNGEPMRQREEVGQAVQAVNPYKQKIQKEDCSVWRGCLPRPECMSNYVRCIGTN</sequence>
<evidence type="ECO:0000256" key="1">
    <source>
        <dbReference type="ARBA" id="ARBA00022536"/>
    </source>
</evidence>
<reference evidence="7 8" key="1">
    <citation type="submission" date="2021-04" db="EMBL/GenBank/DDBJ databases">
        <authorList>
            <person name="Bliznina A."/>
        </authorList>
    </citation>
    <scope>NUCLEOTIDE SEQUENCE [LARGE SCALE GENOMIC DNA]</scope>
</reference>
<dbReference type="Pfam" id="PF00188">
    <property type="entry name" value="CAP"/>
    <property type="match status" value="1"/>
</dbReference>
<dbReference type="InterPro" id="IPR001283">
    <property type="entry name" value="CRISP-related"/>
</dbReference>
<dbReference type="SUPFAM" id="SSF82895">
    <property type="entry name" value="TSP-1 type 1 repeat"/>
    <property type="match status" value="1"/>
</dbReference>
<name>A0ABN7SDA5_OIKDI</name>
<keyword evidence="2 3" id="KW-1015">Disulfide bond</keyword>
<dbReference type="SMART" id="SM00192">
    <property type="entry name" value="LDLa"/>
    <property type="match status" value="1"/>
</dbReference>
<evidence type="ECO:0000259" key="6">
    <source>
        <dbReference type="PROSITE" id="PS51448"/>
    </source>
</evidence>
<proteinExistence type="predicted"/>
<feature type="disulfide bond" evidence="3">
    <location>
        <begin position="142"/>
        <end position="157"/>
    </location>
</feature>
<dbReference type="SUPFAM" id="SSF57424">
    <property type="entry name" value="LDL receptor-like module"/>
    <property type="match status" value="1"/>
</dbReference>
<dbReference type="PRINTS" id="PR00837">
    <property type="entry name" value="V5TPXLIKE"/>
</dbReference>
<keyword evidence="5" id="KW-0175">Coiled coil</keyword>
<dbReference type="Proteomes" id="UP001158576">
    <property type="component" value="Chromosome XSR"/>
</dbReference>
<evidence type="ECO:0000256" key="4">
    <source>
        <dbReference type="PROSITE-ProRule" id="PRU00779"/>
    </source>
</evidence>
<dbReference type="Pfam" id="PF00088">
    <property type="entry name" value="Trefoil"/>
    <property type="match status" value="1"/>
</dbReference>
<feature type="disulfide bond" evidence="4">
    <location>
        <begin position="83"/>
        <end position="98"/>
    </location>
</feature>
<dbReference type="Pfam" id="PF00057">
    <property type="entry name" value="Ldl_recept_a"/>
    <property type="match status" value="1"/>
</dbReference>
<dbReference type="PANTHER" id="PTHR10334">
    <property type="entry name" value="CYSTEINE-RICH SECRETORY PROTEIN-RELATED"/>
    <property type="match status" value="1"/>
</dbReference>
<dbReference type="SMART" id="SM00018">
    <property type="entry name" value="PD"/>
    <property type="match status" value="1"/>
</dbReference>
<feature type="domain" description="P-type" evidence="6">
    <location>
        <begin position="71"/>
        <end position="115"/>
    </location>
</feature>
<dbReference type="Gene3D" id="4.10.400.10">
    <property type="entry name" value="Low-density Lipoprotein Receptor"/>
    <property type="match status" value="1"/>
</dbReference>
<dbReference type="InterPro" id="IPR018244">
    <property type="entry name" value="Allrgn_V5/Tpx1_CS"/>
</dbReference>
<dbReference type="InterPro" id="IPR000519">
    <property type="entry name" value="P_trefoil_dom"/>
</dbReference>
<feature type="disulfide bond" evidence="4">
    <location>
        <begin position="73"/>
        <end position="99"/>
    </location>
</feature>
<dbReference type="InterPro" id="IPR023415">
    <property type="entry name" value="LDLR_class-A_CS"/>
</dbReference>
<dbReference type="InterPro" id="IPR034113">
    <property type="entry name" value="SCP_GAPR1-like"/>
</dbReference>
<dbReference type="InterPro" id="IPR044913">
    <property type="entry name" value="P_trefoil_dom_sf"/>
</dbReference>
<keyword evidence="1" id="KW-0245">EGF-like domain</keyword>
<comment type="caution">
    <text evidence="3">Lacks conserved residue(s) required for the propagation of feature annotation.</text>
</comment>
<dbReference type="PROSITE" id="PS50092">
    <property type="entry name" value="TSP1"/>
    <property type="match status" value="1"/>
</dbReference>
<dbReference type="CDD" id="cd05382">
    <property type="entry name" value="CAP_GAPR1-like"/>
    <property type="match status" value="1"/>
</dbReference>
<dbReference type="SUPFAM" id="SSF55797">
    <property type="entry name" value="PR-1-like"/>
    <property type="match status" value="1"/>
</dbReference>
<dbReference type="InterPro" id="IPR002172">
    <property type="entry name" value="LDrepeatLR_classA_rpt"/>
</dbReference>
<evidence type="ECO:0000256" key="2">
    <source>
        <dbReference type="ARBA" id="ARBA00023157"/>
    </source>
</evidence>
<dbReference type="InterPro" id="IPR035940">
    <property type="entry name" value="CAP_sf"/>
</dbReference>
<dbReference type="SMART" id="SM00198">
    <property type="entry name" value="SCP"/>
    <property type="match status" value="1"/>
</dbReference>
<evidence type="ECO:0000256" key="5">
    <source>
        <dbReference type="SAM" id="Coils"/>
    </source>
</evidence>
<dbReference type="Pfam" id="PF00090">
    <property type="entry name" value="TSP_1"/>
    <property type="match status" value="1"/>
</dbReference>
<dbReference type="Gene3D" id="4.10.110.10">
    <property type="entry name" value="Spasmolytic Protein, domain 1"/>
    <property type="match status" value="1"/>
</dbReference>
<dbReference type="PROSITE" id="PS01209">
    <property type="entry name" value="LDLRA_1"/>
    <property type="match status" value="1"/>
</dbReference>
<protein>
    <submittedName>
        <fullName evidence="7">Oidioi.mRNA.OKI2018_I69.XSR.g13541.t2.cds</fullName>
    </submittedName>
</protein>
<dbReference type="PROSITE" id="PS51448">
    <property type="entry name" value="P_TREFOIL_2"/>
    <property type="match status" value="1"/>
</dbReference>
<evidence type="ECO:0000313" key="8">
    <source>
        <dbReference type="Proteomes" id="UP001158576"/>
    </source>
</evidence>
<keyword evidence="8" id="KW-1185">Reference proteome</keyword>
<gene>
    <name evidence="7" type="ORF">OKIOD_LOCUS5099</name>
</gene>
<dbReference type="SUPFAM" id="SSF57492">
    <property type="entry name" value="Trefoil"/>
    <property type="match status" value="1"/>
</dbReference>